<feature type="transmembrane region" description="Helical" evidence="6">
    <location>
        <begin position="295"/>
        <end position="316"/>
    </location>
</feature>
<dbReference type="GO" id="GO:0005886">
    <property type="term" value="C:plasma membrane"/>
    <property type="evidence" value="ECO:0007669"/>
    <property type="project" value="UniProtKB-SubCell"/>
</dbReference>
<reference evidence="7" key="1">
    <citation type="submission" date="2019-04" db="EMBL/GenBank/DDBJ databases">
        <title>Evolution of Biomass-Degrading Anaerobic Consortia Revealed by Metagenomics.</title>
        <authorList>
            <person name="Peng X."/>
        </authorList>
    </citation>
    <scope>NUCLEOTIDE SEQUENCE</scope>
    <source>
        <strain evidence="7">SIG551</strain>
    </source>
</reference>
<name>A0A928Q5P6_9FIRM</name>
<gene>
    <name evidence="7" type="ORF">E7512_10825</name>
</gene>
<evidence type="ECO:0000256" key="5">
    <source>
        <dbReference type="ARBA" id="ARBA00023136"/>
    </source>
</evidence>
<proteinExistence type="predicted"/>
<keyword evidence="2" id="KW-1003">Cell membrane</keyword>
<keyword evidence="3 6" id="KW-0812">Transmembrane</keyword>
<comment type="subcellular location">
    <subcellularLocation>
        <location evidence="1">Cell membrane</location>
        <topology evidence="1">Multi-pass membrane protein</topology>
    </subcellularLocation>
</comment>
<feature type="transmembrane region" description="Helical" evidence="6">
    <location>
        <begin position="24"/>
        <end position="45"/>
    </location>
</feature>
<evidence type="ECO:0000256" key="2">
    <source>
        <dbReference type="ARBA" id="ARBA00022475"/>
    </source>
</evidence>
<feature type="transmembrane region" description="Helical" evidence="6">
    <location>
        <begin position="57"/>
        <end position="81"/>
    </location>
</feature>
<sequence>MTAENKSLKQRQYNSYLARYQTELLLVGILAVLFLFFGNTSPVFFQLDTLMKLLKQASIYGIIAIGMVFVITSSGIDISVGSVVGLSGVIVAMGMVNGVPIPIAILLAIASSALVGLFNGILVYDANVPPFIATLGSLTIVRNLILLITGAKTISDLPKVFTNFAADSLLGIPYLFLSWAAFVCIGLFIAKKTVFGRNMYAYGSNKEAARLSGIRVRSVVYGVYIFCSSVCGVAGILLASRLGNGVPNAGTGYELDAIAAAVVGGASLDGGEGSVIGAVLGAMIMATLRQGGTLLGINSFIMEIIIGSLIVIAVVLDKVRKKRN</sequence>
<dbReference type="Pfam" id="PF02653">
    <property type="entry name" value="BPD_transp_2"/>
    <property type="match status" value="1"/>
</dbReference>
<evidence type="ECO:0000256" key="4">
    <source>
        <dbReference type="ARBA" id="ARBA00022989"/>
    </source>
</evidence>
<evidence type="ECO:0000256" key="6">
    <source>
        <dbReference type="SAM" id="Phobius"/>
    </source>
</evidence>
<comment type="caution">
    <text evidence="7">The sequence shown here is derived from an EMBL/GenBank/DDBJ whole genome shotgun (WGS) entry which is preliminary data.</text>
</comment>
<feature type="transmembrane region" description="Helical" evidence="6">
    <location>
        <begin position="219"/>
        <end position="239"/>
    </location>
</feature>
<organism evidence="7 8">
    <name type="scientific">Faecalispora sporosphaeroides</name>
    <dbReference type="NCBI Taxonomy" id="1549"/>
    <lineage>
        <taxon>Bacteria</taxon>
        <taxon>Bacillati</taxon>
        <taxon>Bacillota</taxon>
        <taxon>Clostridia</taxon>
        <taxon>Eubacteriales</taxon>
        <taxon>Oscillospiraceae</taxon>
        <taxon>Faecalispora</taxon>
    </lineage>
</organism>
<keyword evidence="4 6" id="KW-1133">Transmembrane helix</keyword>
<dbReference type="EMBL" id="SVNY01000005">
    <property type="protein sequence ID" value="MBE6834047.1"/>
    <property type="molecule type" value="Genomic_DNA"/>
</dbReference>
<dbReference type="CDD" id="cd06579">
    <property type="entry name" value="TM_PBP1_transp_AraH_like"/>
    <property type="match status" value="1"/>
</dbReference>
<feature type="transmembrane region" description="Helical" evidence="6">
    <location>
        <begin position="171"/>
        <end position="190"/>
    </location>
</feature>
<dbReference type="GO" id="GO:0022857">
    <property type="term" value="F:transmembrane transporter activity"/>
    <property type="evidence" value="ECO:0007669"/>
    <property type="project" value="InterPro"/>
</dbReference>
<dbReference type="RefSeq" id="WP_020072150.1">
    <property type="nucleotide sequence ID" value="NZ_JBKWRC010000004.1"/>
</dbReference>
<dbReference type="AlphaFoldDB" id="A0A928Q5P6"/>
<accession>A0A928Q5P6</accession>
<evidence type="ECO:0000256" key="3">
    <source>
        <dbReference type="ARBA" id="ARBA00022692"/>
    </source>
</evidence>
<protein>
    <submittedName>
        <fullName evidence="7">ABC transporter permease</fullName>
    </submittedName>
</protein>
<dbReference type="InterPro" id="IPR001851">
    <property type="entry name" value="ABC_transp_permease"/>
</dbReference>
<evidence type="ECO:0000313" key="7">
    <source>
        <dbReference type="EMBL" id="MBE6834047.1"/>
    </source>
</evidence>
<feature type="transmembrane region" description="Helical" evidence="6">
    <location>
        <begin position="131"/>
        <end position="151"/>
    </location>
</feature>
<keyword evidence="5 6" id="KW-0472">Membrane</keyword>
<dbReference type="PANTHER" id="PTHR32196">
    <property type="entry name" value="ABC TRANSPORTER PERMEASE PROTEIN YPHD-RELATED-RELATED"/>
    <property type="match status" value="1"/>
</dbReference>
<dbReference type="Proteomes" id="UP000754750">
    <property type="component" value="Unassembled WGS sequence"/>
</dbReference>
<feature type="transmembrane region" description="Helical" evidence="6">
    <location>
        <begin position="101"/>
        <end position="124"/>
    </location>
</feature>
<evidence type="ECO:0000256" key="1">
    <source>
        <dbReference type="ARBA" id="ARBA00004651"/>
    </source>
</evidence>
<evidence type="ECO:0000313" key="8">
    <source>
        <dbReference type="Proteomes" id="UP000754750"/>
    </source>
</evidence>